<keyword evidence="1" id="KW-0812">Transmembrane</keyword>
<organism evidence="2">
    <name type="scientific">mine drainage metagenome</name>
    <dbReference type="NCBI Taxonomy" id="410659"/>
    <lineage>
        <taxon>unclassified sequences</taxon>
        <taxon>metagenomes</taxon>
        <taxon>ecological metagenomes</taxon>
    </lineage>
</organism>
<dbReference type="EMBL" id="CABR01000177">
    <property type="protein sequence ID" value="CBI11912.1"/>
    <property type="molecule type" value="Genomic_DNA"/>
</dbReference>
<proteinExistence type="predicted"/>
<gene>
    <name evidence="2" type="ORF">CARN7_2764</name>
</gene>
<keyword evidence="1" id="KW-0472">Membrane</keyword>
<dbReference type="NCBIfam" id="TIGR02761">
    <property type="entry name" value="TraE_TIGR"/>
    <property type="match status" value="1"/>
</dbReference>
<sequence length="196" mass="22025">MIPEKFISSGSNKAREISFLRLLVFCLVIIIGLMCSLLYHNLGMERTVITPPSLQKSFWVNGDSVSKSYLEQMAYWYAGLALTVSPNTGNYQKDLFLHYATPAGNGQLAAEMTARLEYMAKNNTATMFTPQTLNTDERLMKVAITGDLETFVGDKRISTKHTIYVVGFKYINEKLFVNELKETNEKDIFGVSPPGK</sequence>
<accession>E6QXD8</accession>
<reference evidence="2" key="1">
    <citation type="submission" date="2009-10" db="EMBL/GenBank/DDBJ databases">
        <title>Diversity of trophic interactions inside an arsenic-rich microbial ecosystem.</title>
        <authorList>
            <person name="Bertin P.N."/>
            <person name="Heinrich-Salmeron A."/>
            <person name="Pelletier E."/>
            <person name="Goulhen-Chollet F."/>
            <person name="Arsene-Ploetze F."/>
            <person name="Gallien S."/>
            <person name="Calteau A."/>
            <person name="Vallenet D."/>
            <person name="Casiot C."/>
            <person name="Chane-Woon-Ming B."/>
            <person name="Giloteaux L."/>
            <person name="Barakat M."/>
            <person name="Bonnefoy V."/>
            <person name="Bruneel O."/>
            <person name="Chandler M."/>
            <person name="Cleiss J."/>
            <person name="Duran R."/>
            <person name="Elbaz-Poulichet F."/>
            <person name="Fonknechten N."/>
            <person name="Lauga B."/>
            <person name="Mornico D."/>
            <person name="Ortet P."/>
            <person name="Schaeffer C."/>
            <person name="Siguier P."/>
            <person name="Alexander Thil Smith A."/>
            <person name="Van Dorsselaer A."/>
            <person name="Weissenbach J."/>
            <person name="Medigue C."/>
            <person name="Le Paslier D."/>
        </authorList>
    </citation>
    <scope>NUCLEOTIDE SEQUENCE</scope>
</reference>
<dbReference type="InterPro" id="IPR007973">
    <property type="entry name" value="Pilus_assembly_TraE"/>
</dbReference>
<comment type="caution">
    <text evidence="2">The sequence shown here is derived from an EMBL/GenBank/DDBJ whole genome shotgun (WGS) entry which is preliminary data.</text>
</comment>
<name>E6QXD8_9ZZZZ</name>
<evidence type="ECO:0000313" key="2">
    <source>
        <dbReference type="EMBL" id="CBI11912.1"/>
    </source>
</evidence>
<keyword evidence="1" id="KW-1133">Transmembrane helix</keyword>
<protein>
    <submittedName>
        <fullName evidence="2">Putative Plasmid-like conjugative transfer protein TraE</fullName>
    </submittedName>
</protein>
<feature type="transmembrane region" description="Helical" evidence="1">
    <location>
        <begin position="20"/>
        <end position="39"/>
    </location>
</feature>
<evidence type="ECO:0000256" key="1">
    <source>
        <dbReference type="SAM" id="Phobius"/>
    </source>
</evidence>
<dbReference type="AlphaFoldDB" id="E6QXD8"/>
<dbReference type="Pfam" id="PF05309">
    <property type="entry name" value="TraE"/>
    <property type="match status" value="1"/>
</dbReference>